<proteinExistence type="predicted"/>
<keyword evidence="1" id="KW-0472">Membrane</keyword>
<feature type="transmembrane region" description="Helical" evidence="1">
    <location>
        <begin position="17"/>
        <end position="44"/>
    </location>
</feature>
<keyword evidence="1" id="KW-1133">Transmembrane helix</keyword>
<dbReference type="EMBL" id="CP066690">
    <property type="protein sequence ID" value="QQG45250.1"/>
    <property type="molecule type" value="Genomic_DNA"/>
</dbReference>
<name>A0A7T5UQL9_9BACT</name>
<reference evidence="2 3" key="1">
    <citation type="submission" date="2020-07" db="EMBL/GenBank/DDBJ databases">
        <title>Huge and variable diversity of episymbiotic CPR bacteria and DPANN archaea in groundwater ecosystems.</title>
        <authorList>
            <person name="He C.Y."/>
            <person name="Keren R."/>
            <person name="Whittaker M."/>
            <person name="Farag I.F."/>
            <person name="Doudna J."/>
            <person name="Cate J.H.D."/>
            <person name="Banfield J.F."/>
        </authorList>
    </citation>
    <scope>NUCLEOTIDE SEQUENCE [LARGE SCALE GENOMIC DNA]</scope>
    <source>
        <strain evidence="2">NC_groundwater_541_Ag_S-0.1um_46_50</strain>
    </source>
</reference>
<evidence type="ECO:0000313" key="2">
    <source>
        <dbReference type="EMBL" id="QQG45250.1"/>
    </source>
</evidence>
<evidence type="ECO:0000256" key="1">
    <source>
        <dbReference type="SAM" id="Phobius"/>
    </source>
</evidence>
<dbReference type="AlphaFoldDB" id="A0A7T5UQL9"/>
<dbReference type="Proteomes" id="UP000595618">
    <property type="component" value="Chromosome"/>
</dbReference>
<evidence type="ECO:0000313" key="3">
    <source>
        <dbReference type="Proteomes" id="UP000595618"/>
    </source>
</evidence>
<accession>A0A7T5UQL9</accession>
<keyword evidence="1" id="KW-0812">Transmembrane</keyword>
<gene>
    <name evidence="2" type="ORF">HYW89_04620</name>
</gene>
<protein>
    <submittedName>
        <fullName evidence="2">Uncharacterized protein</fullName>
    </submittedName>
</protein>
<sequence length="48" mass="5242">MTTEYLAQLVALYPEPFVFAAIGIGIFLADVVFEVAISPILALFTKTH</sequence>
<organism evidence="2 3">
    <name type="scientific">Candidatus Sungiibacteriota bacterium</name>
    <dbReference type="NCBI Taxonomy" id="2750080"/>
    <lineage>
        <taxon>Bacteria</taxon>
        <taxon>Candidatus Sungiibacteriota</taxon>
    </lineage>
</organism>